<gene>
    <name evidence="5" type="ORF">LY28_01695</name>
</gene>
<keyword evidence="4" id="KW-0812">Transmembrane</keyword>
<evidence type="ECO:0000313" key="5">
    <source>
        <dbReference type="EMBL" id="PYG87985.1"/>
    </source>
</evidence>
<evidence type="ECO:0000256" key="4">
    <source>
        <dbReference type="SAM" id="Phobius"/>
    </source>
</evidence>
<dbReference type="SUPFAM" id="SSF53448">
    <property type="entry name" value="Nucleotide-diphospho-sugar transferases"/>
    <property type="match status" value="1"/>
</dbReference>
<dbReference type="OrthoDB" id="9797391at2"/>
<dbReference type="Gene3D" id="3.90.550.10">
    <property type="entry name" value="Spore Coat Polysaccharide Biosynthesis Protein SpsA, Chain A"/>
    <property type="match status" value="1"/>
</dbReference>
<dbReference type="Proteomes" id="UP000248132">
    <property type="component" value="Unassembled WGS sequence"/>
</dbReference>
<reference evidence="5 6" key="1">
    <citation type="submission" date="2018-06" db="EMBL/GenBank/DDBJ databases">
        <title>Genomic Encyclopedia of Type Strains, Phase I: the one thousand microbial genomes (KMG-I) project.</title>
        <authorList>
            <person name="Kyrpides N."/>
        </authorList>
    </citation>
    <scope>NUCLEOTIDE SEQUENCE [LARGE SCALE GENOMIC DNA]</scope>
    <source>
        <strain evidence="5 6">DSM 19573</strain>
    </source>
</reference>
<keyword evidence="2" id="KW-0328">Glycosyltransferase</keyword>
<evidence type="ECO:0000256" key="3">
    <source>
        <dbReference type="ARBA" id="ARBA00022679"/>
    </source>
</evidence>
<keyword evidence="4" id="KW-1133">Transmembrane helix</keyword>
<dbReference type="PANTHER" id="PTHR43630:SF1">
    <property type="entry name" value="POLY-BETA-1,6-N-ACETYL-D-GLUCOSAMINE SYNTHASE"/>
    <property type="match status" value="1"/>
</dbReference>
<accession>A0A318XKL8</accession>
<feature type="transmembrane region" description="Helical" evidence="4">
    <location>
        <begin position="303"/>
        <end position="325"/>
    </location>
</feature>
<dbReference type="PANTHER" id="PTHR43630">
    <property type="entry name" value="POLY-BETA-1,6-N-ACETYL-D-GLUCOSAMINE SYNTHASE"/>
    <property type="match status" value="1"/>
</dbReference>
<feature type="transmembrane region" description="Helical" evidence="4">
    <location>
        <begin position="15"/>
        <end position="36"/>
    </location>
</feature>
<evidence type="ECO:0000256" key="1">
    <source>
        <dbReference type="ARBA" id="ARBA00006739"/>
    </source>
</evidence>
<keyword evidence="6" id="KW-1185">Reference proteome</keyword>
<feature type="transmembrane region" description="Helical" evidence="4">
    <location>
        <begin position="345"/>
        <end position="363"/>
    </location>
</feature>
<dbReference type="RefSeq" id="WP_110461734.1">
    <property type="nucleotide sequence ID" value="NZ_QKMR01000008.1"/>
</dbReference>
<dbReference type="AlphaFoldDB" id="A0A318XKL8"/>
<comment type="similarity">
    <text evidence="1">Belongs to the glycosyltransferase 2 family.</text>
</comment>
<dbReference type="Pfam" id="PF13641">
    <property type="entry name" value="Glyco_tranf_2_3"/>
    <property type="match status" value="1"/>
</dbReference>
<dbReference type="CDD" id="cd06438">
    <property type="entry name" value="EpsO_like"/>
    <property type="match status" value="1"/>
</dbReference>
<organism evidence="5 6">
    <name type="scientific">Ruminiclostridium sufflavum DSM 19573</name>
    <dbReference type="NCBI Taxonomy" id="1121337"/>
    <lineage>
        <taxon>Bacteria</taxon>
        <taxon>Bacillati</taxon>
        <taxon>Bacillota</taxon>
        <taxon>Clostridia</taxon>
        <taxon>Eubacteriales</taxon>
        <taxon>Oscillospiraceae</taxon>
        <taxon>Ruminiclostridium</taxon>
    </lineage>
</organism>
<dbReference type="GO" id="GO:0016757">
    <property type="term" value="F:glycosyltransferase activity"/>
    <property type="evidence" value="ECO:0007669"/>
    <property type="project" value="UniProtKB-KW"/>
</dbReference>
<name>A0A318XKL8_9FIRM</name>
<dbReference type="EMBL" id="QKMR01000008">
    <property type="protein sequence ID" value="PYG87985.1"/>
    <property type="molecule type" value="Genomic_DNA"/>
</dbReference>
<evidence type="ECO:0000256" key="2">
    <source>
        <dbReference type="ARBA" id="ARBA00022676"/>
    </source>
</evidence>
<dbReference type="InterPro" id="IPR029044">
    <property type="entry name" value="Nucleotide-diphossugar_trans"/>
</dbReference>
<evidence type="ECO:0000313" key="6">
    <source>
        <dbReference type="Proteomes" id="UP000248132"/>
    </source>
</evidence>
<comment type="caution">
    <text evidence="5">The sequence shown here is derived from an EMBL/GenBank/DDBJ whole genome shotgun (WGS) entry which is preliminary data.</text>
</comment>
<keyword evidence="3 5" id="KW-0808">Transferase</keyword>
<sequence>MQTILYYVSFYLSEFIQIVIFAAGCYFSGISIFGWIKKKERAGNETAPEKSFAIVVAAHNEELVISQILDSLFKLSYPSHLYDVFVIADNCTDNTATIAQSLGAKVHIRENDTQKGKGHALEWMFDRIFKMERHYDAIAIFDADNLVSPNFLLEMNKQLCNGQKVIQGYIDSKNPYDSWITCSYSIAFWLSNRIFQLPRYYLKLSCSLCGTGFCVDTSVLQKLKWGATCLTEDLEYTMKLALNGIKISWAHQAVVYDEKPLTFKQSWMQRKRWMQGHADCAAKYLSPLFKQAFSKGDLISLDCALYLFQPIRFIFLGLMTVMLWVQTVYPEFPLFSIQYVFPVEVWYMMGLFEMFYGPLIILAEKKFNVKALLGFIIYPFYCLTWVPITIQGFLEKDNKEWSHTIHTRKMNINDMENQ</sequence>
<feature type="transmembrane region" description="Helical" evidence="4">
    <location>
        <begin position="375"/>
        <end position="394"/>
    </location>
</feature>
<proteinExistence type="inferred from homology"/>
<keyword evidence="4" id="KW-0472">Membrane</keyword>
<protein>
    <submittedName>
        <fullName evidence="5">Cellulose synthase/poly-beta-1,6-N-acetylglucosamine synthase-like glycosyltransferase</fullName>
    </submittedName>
</protein>